<comment type="caution">
    <text evidence="1">The sequence shown here is derived from an EMBL/GenBank/DDBJ whole genome shotgun (WGS) entry which is preliminary data.</text>
</comment>
<accession>A0A367EX31</accession>
<gene>
    <name evidence="1" type="ORF">DQ384_36420</name>
</gene>
<organism evidence="1 2">
    <name type="scientific">Sphaerisporangium album</name>
    <dbReference type="NCBI Taxonomy" id="509200"/>
    <lineage>
        <taxon>Bacteria</taxon>
        <taxon>Bacillati</taxon>
        <taxon>Actinomycetota</taxon>
        <taxon>Actinomycetes</taxon>
        <taxon>Streptosporangiales</taxon>
        <taxon>Streptosporangiaceae</taxon>
        <taxon>Sphaerisporangium</taxon>
    </lineage>
</organism>
<name>A0A367EX31_9ACTN</name>
<dbReference type="Proteomes" id="UP000253094">
    <property type="component" value="Unassembled WGS sequence"/>
</dbReference>
<reference evidence="1 2" key="1">
    <citation type="submission" date="2018-06" db="EMBL/GenBank/DDBJ databases">
        <title>Sphaerisporangium craniellae sp. nov., isolated from a marine sponge in the South China Sea.</title>
        <authorList>
            <person name="Li L."/>
        </authorList>
    </citation>
    <scope>NUCLEOTIDE SEQUENCE [LARGE SCALE GENOMIC DNA]</scope>
    <source>
        <strain evidence="1 2">CCTCC AA 208026</strain>
    </source>
</reference>
<evidence type="ECO:0000313" key="1">
    <source>
        <dbReference type="EMBL" id="RCG21947.1"/>
    </source>
</evidence>
<keyword evidence="2" id="KW-1185">Reference proteome</keyword>
<dbReference type="RefSeq" id="WP_114033425.1">
    <property type="nucleotide sequence ID" value="NZ_QOIL01000029.1"/>
</dbReference>
<sequence length="87" mass="10049">MGLTWGHDLPARSAKPDGQALAERLMDALGRTACTRTDLYGTRALARAALRRRRRGLVGWLRHRRWRPFVCACGWWHLDPRGRRRAS</sequence>
<protein>
    <submittedName>
        <fullName evidence="1">Uncharacterized protein</fullName>
    </submittedName>
</protein>
<proteinExistence type="predicted"/>
<evidence type="ECO:0000313" key="2">
    <source>
        <dbReference type="Proteomes" id="UP000253094"/>
    </source>
</evidence>
<dbReference type="EMBL" id="QOIL01000029">
    <property type="protein sequence ID" value="RCG21947.1"/>
    <property type="molecule type" value="Genomic_DNA"/>
</dbReference>
<dbReference type="AlphaFoldDB" id="A0A367EX31"/>